<evidence type="ECO:0000313" key="6">
    <source>
        <dbReference type="EMBL" id="WQG90002.1"/>
    </source>
</evidence>
<keyword evidence="1" id="KW-0805">Transcription regulation</keyword>
<dbReference type="RefSeq" id="WP_072362285.1">
    <property type="nucleotide sequence ID" value="NZ_CP139972.1"/>
</dbReference>
<reference evidence="5 7" key="1">
    <citation type="submission" date="2016-11" db="EMBL/GenBank/DDBJ databases">
        <authorList>
            <person name="Jaros S."/>
            <person name="Januszkiewicz K."/>
            <person name="Wedrychowicz H."/>
        </authorList>
    </citation>
    <scope>NUCLEOTIDE SEQUENCE [LARGE SCALE GENOMIC DNA]</scope>
    <source>
        <strain evidence="5 7">DSM 784</strain>
    </source>
</reference>
<evidence type="ECO:0000313" key="7">
    <source>
        <dbReference type="Proteomes" id="UP000183788"/>
    </source>
</evidence>
<dbReference type="SMART" id="SM00347">
    <property type="entry name" value="HTH_MARR"/>
    <property type="match status" value="1"/>
</dbReference>
<dbReference type="PROSITE" id="PS01117">
    <property type="entry name" value="HTH_MARR_1"/>
    <property type="match status" value="1"/>
</dbReference>
<evidence type="ECO:0000256" key="1">
    <source>
        <dbReference type="ARBA" id="ARBA00023015"/>
    </source>
</evidence>
<organism evidence="5 7">
    <name type="scientific">Chitinophaga sancti</name>
    <dbReference type="NCBI Taxonomy" id="1004"/>
    <lineage>
        <taxon>Bacteria</taxon>
        <taxon>Pseudomonadati</taxon>
        <taxon>Bacteroidota</taxon>
        <taxon>Chitinophagia</taxon>
        <taxon>Chitinophagales</taxon>
        <taxon>Chitinophagaceae</taxon>
        <taxon>Chitinophaga</taxon>
    </lineage>
</organism>
<accession>A0A1K1R1Q3</accession>
<reference evidence="6 8" key="2">
    <citation type="submission" date="2023-11" db="EMBL/GenBank/DDBJ databases">
        <title>MicrobeMod: A computational toolkit for identifying prokaryotic methylation and restriction-modification with nanopore sequencing.</title>
        <authorList>
            <person name="Crits-Christoph A."/>
            <person name="Kang S.C."/>
            <person name="Lee H."/>
            <person name="Ostrov N."/>
        </authorList>
    </citation>
    <scope>NUCLEOTIDE SEQUENCE [LARGE SCALE GENOMIC DNA]</scope>
    <source>
        <strain evidence="6 8">ATCC 23090</strain>
    </source>
</reference>
<dbReference type="PANTHER" id="PTHR42756:SF1">
    <property type="entry name" value="TRANSCRIPTIONAL REPRESSOR OF EMRAB OPERON"/>
    <property type="match status" value="1"/>
</dbReference>
<evidence type="ECO:0000313" key="5">
    <source>
        <dbReference type="EMBL" id="SFW65941.1"/>
    </source>
</evidence>
<gene>
    <name evidence="5" type="ORF">SAMN05661012_03265</name>
    <name evidence="6" type="ORF">SR876_00725</name>
</gene>
<dbReference type="Proteomes" id="UP000183788">
    <property type="component" value="Unassembled WGS sequence"/>
</dbReference>
<evidence type="ECO:0000256" key="3">
    <source>
        <dbReference type="ARBA" id="ARBA00023163"/>
    </source>
</evidence>
<proteinExistence type="predicted"/>
<dbReference type="OrthoDB" id="996843at2"/>
<evidence type="ECO:0000256" key="2">
    <source>
        <dbReference type="ARBA" id="ARBA00023125"/>
    </source>
</evidence>
<dbReference type="InterPro" id="IPR036390">
    <property type="entry name" value="WH_DNA-bd_sf"/>
</dbReference>
<dbReference type="Gene3D" id="1.10.10.10">
    <property type="entry name" value="Winged helix-like DNA-binding domain superfamily/Winged helix DNA-binding domain"/>
    <property type="match status" value="1"/>
</dbReference>
<dbReference type="PANTHER" id="PTHR42756">
    <property type="entry name" value="TRANSCRIPTIONAL REGULATOR, MARR"/>
    <property type="match status" value="1"/>
</dbReference>
<dbReference type="AlphaFoldDB" id="A0A1K1R1Q3"/>
<evidence type="ECO:0000313" key="8">
    <source>
        <dbReference type="Proteomes" id="UP001326715"/>
    </source>
</evidence>
<keyword evidence="8" id="KW-1185">Reference proteome</keyword>
<dbReference type="SUPFAM" id="SSF46785">
    <property type="entry name" value="Winged helix' DNA-binding domain"/>
    <property type="match status" value="1"/>
</dbReference>
<dbReference type="Pfam" id="PF01047">
    <property type="entry name" value="MarR"/>
    <property type="match status" value="1"/>
</dbReference>
<dbReference type="GO" id="GO:0003700">
    <property type="term" value="F:DNA-binding transcription factor activity"/>
    <property type="evidence" value="ECO:0007669"/>
    <property type="project" value="InterPro"/>
</dbReference>
<dbReference type="InterPro" id="IPR036388">
    <property type="entry name" value="WH-like_DNA-bd_sf"/>
</dbReference>
<dbReference type="Proteomes" id="UP001326715">
    <property type="component" value="Chromosome"/>
</dbReference>
<dbReference type="InterPro" id="IPR000835">
    <property type="entry name" value="HTH_MarR-typ"/>
</dbReference>
<dbReference type="InterPro" id="IPR023187">
    <property type="entry name" value="Tscrpt_reg_MarR-type_CS"/>
</dbReference>
<dbReference type="STRING" id="1004.SAMN05661012_03265"/>
<protein>
    <submittedName>
        <fullName evidence="5">DNA-binding transcriptional regulator, MarR family</fullName>
    </submittedName>
    <submittedName>
        <fullName evidence="6">MarR family transcriptional regulator</fullName>
    </submittedName>
</protein>
<keyword evidence="3" id="KW-0804">Transcription</keyword>
<evidence type="ECO:0000259" key="4">
    <source>
        <dbReference type="PROSITE" id="PS50995"/>
    </source>
</evidence>
<keyword evidence="2 5" id="KW-0238">DNA-binding</keyword>
<dbReference type="EMBL" id="CP140154">
    <property type="protein sequence ID" value="WQG90002.1"/>
    <property type="molecule type" value="Genomic_DNA"/>
</dbReference>
<dbReference type="GO" id="GO:0003677">
    <property type="term" value="F:DNA binding"/>
    <property type="evidence" value="ECO:0007669"/>
    <property type="project" value="UniProtKB-KW"/>
</dbReference>
<name>A0A1K1R1Q3_9BACT</name>
<feature type="domain" description="HTH marR-type" evidence="4">
    <location>
        <begin position="10"/>
        <end position="144"/>
    </location>
</feature>
<dbReference type="EMBL" id="FPIZ01000010">
    <property type="protein sequence ID" value="SFW65941.1"/>
    <property type="molecule type" value="Genomic_DNA"/>
</dbReference>
<dbReference type="PRINTS" id="PR00598">
    <property type="entry name" value="HTHMARR"/>
</dbReference>
<dbReference type="PROSITE" id="PS50995">
    <property type="entry name" value="HTH_MARR_2"/>
    <property type="match status" value="1"/>
</dbReference>
<sequence>MSSQTKSEKARELLRSMGEVRNTLRQYISVRIREEEIDITFELLEILAYLYKKDGVNQQEIADLMLKDKSSMTYQIDGLVKRDLVRRMEDENDRRNKLIFLTEKGKGLQTVLQSWVGELYDKGVSDIDEGEIDTALALVQKMNENLKS</sequence>